<comment type="caution">
    <text evidence="2">The sequence shown here is derived from an EMBL/GenBank/DDBJ whole genome shotgun (WGS) entry which is preliminary data.</text>
</comment>
<dbReference type="PANTHER" id="PTHR12126">
    <property type="entry name" value="NADH-UBIQUINONE OXIDOREDUCTASE 39 KDA SUBUNIT-RELATED"/>
    <property type="match status" value="1"/>
</dbReference>
<dbReference type="InterPro" id="IPR036291">
    <property type="entry name" value="NAD(P)-bd_dom_sf"/>
</dbReference>
<dbReference type="InterPro" id="IPR016040">
    <property type="entry name" value="NAD(P)-bd_dom"/>
</dbReference>
<dbReference type="RefSeq" id="WP_168622830.1">
    <property type="nucleotide sequence ID" value="NZ_JAAZQQ010000002.1"/>
</dbReference>
<dbReference type="AlphaFoldDB" id="A0A7X6JWI8"/>
<keyword evidence="3" id="KW-1185">Reference proteome</keyword>
<name>A0A7X6JWI8_9RHOB</name>
<dbReference type="GO" id="GO:0044877">
    <property type="term" value="F:protein-containing complex binding"/>
    <property type="evidence" value="ECO:0007669"/>
    <property type="project" value="TreeGrafter"/>
</dbReference>
<dbReference type="SUPFAM" id="SSF51735">
    <property type="entry name" value="NAD(P)-binding Rossmann-fold domains"/>
    <property type="match status" value="1"/>
</dbReference>
<dbReference type="PANTHER" id="PTHR12126:SF11">
    <property type="entry name" value="NADH DEHYDROGENASE [UBIQUINONE] 1 ALPHA SUBCOMPLEX SUBUNIT 9, MITOCHONDRIAL"/>
    <property type="match status" value="1"/>
</dbReference>
<gene>
    <name evidence="2" type="ORF">HCU73_07620</name>
</gene>
<sequence length="284" mass="30584">MRTVFIAGATGYLGRHLCAEYRGRGWRVRALVRDVGRARDLDADELVEAEATRPDSLGGVMEGADLVISALGITRQADGLGYRDVDYQANLNLLDEALSARVPRFAYIHVLNAEHMAHVPLVAAKAAFVRALEEAGIASTVIAPSGYFSDMADVLATARSGRAWLFRGGAHRINPIHGADLARATADAIDRGRDWLDVGGPDIFSQAELVEAAFRAAGKPVKITWLPDWLRRAALVLLPRLTPRRIHGPAVFFLSALGLDMVGAPHGTRHLDAYLAALADGRPG</sequence>
<evidence type="ECO:0000259" key="1">
    <source>
        <dbReference type="Pfam" id="PF13460"/>
    </source>
</evidence>
<reference evidence="2 3" key="1">
    <citation type="submission" date="2020-04" db="EMBL/GenBank/DDBJ databases">
        <authorList>
            <person name="Yoon J."/>
        </authorList>
    </citation>
    <scope>NUCLEOTIDE SEQUENCE [LARGE SCALE GENOMIC DNA]</scope>
    <source>
        <strain evidence="2 3">KMU-115</strain>
    </source>
</reference>
<evidence type="ECO:0000313" key="2">
    <source>
        <dbReference type="EMBL" id="NKX44457.1"/>
    </source>
</evidence>
<dbReference type="CDD" id="cd05243">
    <property type="entry name" value="SDR_a5"/>
    <property type="match status" value="1"/>
</dbReference>
<dbReference type="Gene3D" id="3.40.50.720">
    <property type="entry name" value="NAD(P)-binding Rossmann-like Domain"/>
    <property type="match status" value="1"/>
</dbReference>
<evidence type="ECO:0000313" key="3">
    <source>
        <dbReference type="Proteomes" id="UP000526408"/>
    </source>
</evidence>
<dbReference type="Pfam" id="PF13460">
    <property type="entry name" value="NAD_binding_10"/>
    <property type="match status" value="1"/>
</dbReference>
<dbReference type="EMBL" id="JAAZQQ010000002">
    <property type="protein sequence ID" value="NKX44457.1"/>
    <property type="molecule type" value="Genomic_DNA"/>
</dbReference>
<dbReference type="Proteomes" id="UP000526408">
    <property type="component" value="Unassembled WGS sequence"/>
</dbReference>
<accession>A0A7X6JWI8</accession>
<proteinExistence type="predicted"/>
<protein>
    <submittedName>
        <fullName evidence="2">SDR family oxidoreductase</fullName>
    </submittedName>
</protein>
<dbReference type="InterPro" id="IPR051207">
    <property type="entry name" value="ComplexI_NDUFA9_subunit"/>
</dbReference>
<organism evidence="2 3">
    <name type="scientific">Roseicyclus persicicus</name>
    <dbReference type="NCBI Taxonomy" id="2650661"/>
    <lineage>
        <taxon>Bacteria</taxon>
        <taxon>Pseudomonadati</taxon>
        <taxon>Pseudomonadota</taxon>
        <taxon>Alphaproteobacteria</taxon>
        <taxon>Rhodobacterales</taxon>
        <taxon>Roseobacteraceae</taxon>
        <taxon>Roseicyclus</taxon>
    </lineage>
</organism>
<feature type="domain" description="NAD(P)-binding" evidence="1">
    <location>
        <begin position="8"/>
        <end position="151"/>
    </location>
</feature>